<name>A0AAD9LQA6_9STRA</name>
<reference evidence="1" key="1">
    <citation type="submission" date="2023-08" db="EMBL/GenBank/DDBJ databases">
        <title>Reference Genome Resource for the Citrus Pathogen Phytophthora citrophthora.</title>
        <authorList>
            <person name="Moller H."/>
            <person name="Coetzee B."/>
            <person name="Rose L.J."/>
            <person name="Van Niekerk J.M."/>
        </authorList>
    </citation>
    <scope>NUCLEOTIDE SEQUENCE</scope>
    <source>
        <strain evidence="1">STE-U-9442</strain>
    </source>
</reference>
<organism evidence="1 2">
    <name type="scientific">Phytophthora citrophthora</name>
    <dbReference type="NCBI Taxonomy" id="4793"/>
    <lineage>
        <taxon>Eukaryota</taxon>
        <taxon>Sar</taxon>
        <taxon>Stramenopiles</taxon>
        <taxon>Oomycota</taxon>
        <taxon>Peronosporomycetes</taxon>
        <taxon>Peronosporales</taxon>
        <taxon>Peronosporaceae</taxon>
        <taxon>Phytophthora</taxon>
    </lineage>
</organism>
<dbReference type="AlphaFoldDB" id="A0AAD9LQA6"/>
<accession>A0AAD9LQA6</accession>
<keyword evidence="2" id="KW-1185">Reference proteome</keyword>
<proteinExistence type="predicted"/>
<protein>
    <submittedName>
        <fullName evidence="1">Uncharacterized protein</fullName>
    </submittedName>
</protein>
<sequence>MDGEADASTVASEVQSCLWQSVVRVTSGTNSGTALVKHRSSRYLNSLTNLHFWLAEFEDEEEVFLSADFKVHAMYYLEMKKLSEDEVFSVVKALMVLEFYAVFNCYWIQHT</sequence>
<dbReference type="Proteomes" id="UP001259832">
    <property type="component" value="Unassembled WGS sequence"/>
</dbReference>
<evidence type="ECO:0000313" key="1">
    <source>
        <dbReference type="EMBL" id="KAK1945680.1"/>
    </source>
</evidence>
<evidence type="ECO:0000313" key="2">
    <source>
        <dbReference type="Proteomes" id="UP001259832"/>
    </source>
</evidence>
<gene>
    <name evidence="1" type="ORF">P3T76_002728</name>
</gene>
<comment type="caution">
    <text evidence="1">The sequence shown here is derived from an EMBL/GenBank/DDBJ whole genome shotgun (WGS) entry which is preliminary data.</text>
</comment>
<dbReference type="EMBL" id="JASMQC010000004">
    <property type="protein sequence ID" value="KAK1945680.1"/>
    <property type="molecule type" value="Genomic_DNA"/>
</dbReference>